<keyword evidence="1" id="KW-0732">Signal</keyword>
<feature type="chain" id="PRO_5046318364" evidence="1">
    <location>
        <begin position="21"/>
        <end position="553"/>
    </location>
</feature>
<dbReference type="RefSeq" id="WP_354663323.1">
    <property type="nucleotide sequence ID" value="NZ_JBEXAC010000002.1"/>
</dbReference>
<keyword evidence="3" id="KW-1185">Reference proteome</keyword>
<organism evidence="2 3">
    <name type="scientific">Chitinophaga defluvii</name>
    <dbReference type="NCBI Taxonomy" id="3163343"/>
    <lineage>
        <taxon>Bacteria</taxon>
        <taxon>Pseudomonadati</taxon>
        <taxon>Bacteroidota</taxon>
        <taxon>Chitinophagia</taxon>
        <taxon>Chitinophagales</taxon>
        <taxon>Chitinophagaceae</taxon>
        <taxon>Chitinophaga</taxon>
    </lineage>
</organism>
<dbReference type="Proteomes" id="UP001549749">
    <property type="component" value="Unassembled WGS sequence"/>
</dbReference>
<protein>
    <submittedName>
        <fullName evidence="2">Uncharacterized protein</fullName>
    </submittedName>
</protein>
<evidence type="ECO:0000313" key="3">
    <source>
        <dbReference type="Proteomes" id="UP001549749"/>
    </source>
</evidence>
<dbReference type="EMBL" id="JBEXAC010000002">
    <property type="protein sequence ID" value="MET7000770.1"/>
    <property type="molecule type" value="Genomic_DNA"/>
</dbReference>
<reference evidence="2 3" key="1">
    <citation type="submission" date="2024-06" db="EMBL/GenBank/DDBJ databases">
        <title>Chitinophaga defluvii sp. nov., isolated from municipal sewage.</title>
        <authorList>
            <person name="Zhang L."/>
        </authorList>
    </citation>
    <scope>NUCLEOTIDE SEQUENCE [LARGE SCALE GENOMIC DNA]</scope>
    <source>
        <strain evidence="2 3">H8</strain>
    </source>
</reference>
<gene>
    <name evidence="2" type="ORF">ABR189_25535</name>
</gene>
<evidence type="ECO:0000256" key="1">
    <source>
        <dbReference type="SAM" id="SignalP"/>
    </source>
</evidence>
<accession>A0ABV2TCK7</accession>
<evidence type="ECO:0000313" key="2">
    <source>
        <dbReference type="EMBL" id="MET7000770.1"/>
    </source>
</evidence>
<sequence length="553" mass="62123">MKAILLFVSLICAIPGLLSAAGPGPEVKLSKSFAEPVDGNTRLLMMKNGNTLFFHFMPKGGIKVAVYDSTGKQKRTKILTGKEWDADDLAKGTLGGLYEINGNAVIFLVQMVKKRLSLIRIVIDPQTAAVKQEDNLAASFKYNIFKGYAMFFGGVAMPEIRVEKDPESDYYAICVLNSFSSDRSKRLEIVHYDGTHQEINRAFYDSPNGTYKYIDPLAMYVHRDEFVFISSFGYNTATSGGKDSRIIISRLDKGATKFDHQLLDYTDDFSHVEAALQYDTTERTVQMLTLTTVERIKELKGKNARNTYATMLHFIDPAKLTVKHKHFLENTYASSYAQEKLGYKHSYTGIPQNFVINPDHSITVMSEEIVQTTTSSGNTSSTTTDLGDIGISRYDKLGQEVGGFAVAKKQQVTGIVEPLYIYRKNHGAWSFRTGSIFFTTGISNKSFFSYEYVHSGDAEYVLFNDYVKNTEGKETSKSKKTMRFVSGTNTICYQKKNNQVEKFYLFGDPGEKEVSRFVILEGSARSPDQKTFATIMLENNGNSKRAFVAWIKF</sequence>
<feature type="signal peptide" evidence="1">
    <location>
        <begin position="1"/>
        <end position="20"/>
    </location>
</feature>
<proteinExistence type="predicted"/>
<comment type="caution">
    <text evidence="2">The sequence shown here is derived from an EMBL/GenBank/DDBJ whole genome shotgun (WGS) entry which is preliminary data.</text>
</comment>
<name>A0ABV2TCK7_9BACT</name>